<dbReference type="PANTHER" id="PTHR46268:SF6">
    <property type="entry name" value="UNIVERSAL STRESS PROTEIN UP12"/>
    <property type="match status" value="1"/>
</dbReference>
<comment type="caution">
    <text evidence="3">The sequence shown here is derived from an EMBL/GenBank/DDBJ whole genome shotgun (WGS) entry which is preliminary data.</text>
</comment>
<protein>
    <submittedName>
        <fullName evidence="3">Universal stress protein</fullName>
    </submittedName>
</protein>
<evidence type="ECO:0000256" key="1">
    <source>
        <dbReference type="ARBA" id="ARBA00008791"/>
    </source>
</evidence>
<name>A0ABU8WAC7_9BURK</name>
<dbReference type="InterPro" id="IPR006015">
    <property type="entry name" value="Universal_stress_UspA"/>
</dbReference>
<dbReference type="SUPFAM" id="SSF52402">
    <property type="entry name" value="Adenine nucleotide alpha hydrolases-like"/>
    <property type="match status" value="1"/>
</dbReference>
<organism evidence="3 4">
    <name type="scientific">Variovorax humicola</name>
    <dbReference type="NCBI Taxonomy" id="1769758"/>
    <lineage>
        <taxon>Bacteria</taxon>
        <taxon>Pseudomonadati</taxon>
        <taxon>Pseudomonadota</taxon>
        <taxon>Betaproteobacteria</taxon>
        <taxon>Burkholderiales</taxon>
        <taxon>Comamonadaceae</taxon>
        <taxon>Variovorax</taxon>
    </lineage>
</organism>
<dbReference type="InterPro" id="IPR014729">
    <property type="entry name" value="Rossmann-like_a/b/a_fold"/>
</dbReference>
<dbReference type="PRINTS" id="PR01438">
    <property type="entry name" value="UNVRSLSTRESS"/>
</dbReference>
<proteinExistence type="inferred from homology"/>
<dbReference type="EMBL" id="JBBKZV010000047">
    <property type="protein sequence ID" value="MEJ8826985.1"/>
    <property type="molecule type" value="Genomic_DNA"/>
</dbReference>
<dbReference type="Proteomes" id="UP001363010">
    <property type="component" value="Unassembled WGS sequence"/>
</dbReference>
<keyword evidence="4" id="KW-1185">Reference proteome</keyword>
<evidence type="ECO:0000313" key="3">
    <source>
        <dbReference type="EMBL" id="MEJ8826985.1"/>
    </source>
</evidence>
<reference evidence="3 4" key="1">
    <citation type="submission" date="2024-03" db="EMBL/GenBank/DDBJ databases">
        <title>Novel species of the genus Variovorax.</title>
        <authorList>
            <person name="Liu Q."/>
            <person name="Xin Y.-H."/>
        </authorList>
    </citation>
    <scope>NUCLEOTIDE SEQUENCE [LARGE SCALE GENOMIC DNA]</scope>
    <source>
        <strain evidence="3 4">KACC 18501</strain>
    </source>
</reference>
<feature type="domain" description="UspA" evidence="2">
    <location>
        <begin position="1"/>
        <end position="146"/>
    </location>
</feature>
<comment type="similarity">
    <text evidence="1">Belongs to the universal stress protein A family.</text>
</comment>
<dbReference type="Pfam" id="PF00582">
    <property type="entry name" value="Usp"/>
    <property type="match status" value="1"/>
</dbReference>
<dbReference type="RefSeq" id="WP_340368016.1">
    <property type="nucleotide sequence ID" value="NZ_JBBKZV010000047.1"/>
</dbReference>
<dbReference type="InterPro" id="IPR006016">
    <property type="entry name" value="UspA"/>
</dbReference>
<evidence type="ECO:0000259" key="2">
    <source>
        <dbReference type="Pfam" id="PF00582"/>
    </source>
</evidence>
<sequence>MYQKILVPIDGSHTSSRGLQEAIRLAKLTKGRLRLVHVIDELSFALAMDAYAGHAGNWLDTLREAGMKLLKGAKAEALAADIDAEVVLHDSFNGKVAELVAAEASSWPADLIVLGTHGRRGIGRMFLGSGAESILRIASVPVLLVRSPEEAAVADAPKVAARVSIPSTALSIE</sequence>
<accession>A0ABU8WAC7</accession>
<evidence type="ECO:0000313" key="4">
    <source>
        <dbReference type="Proteomes" id="UP001363010"/>
    </source>
</evidence>
<dbReference type="PIRSF" id="PIRSF006276">
    <property type="entry name" value="UspA"/>
    <property type="match status" value="1"/>
</dbReference>
<dbReference type="Gene3D" id="3.40.50.620">
    <property type="entry name" value="HUPs"/>
    <property type="match status" value="1"/>
</dbReference>
<gene>
    <name evidence="3" type="ORF">WKW80_34155</name>
</gene>
<dbReference type="CDD" id="cd00293">
    <property type="entry name" value="USP-like"/>
    <property type="match status" value="1"/>
</dbReference>
<dbReference type="PANTHER" id="PTHR46268">
    <property type="entry name" value="STRESS RESPONSE PROTEIN NHAX"/>
    <property type="match status" value="1"/>
</dbReference>